<feature type="chain" id="PRO_5008447420" description="Carboxylic ester hydrolase" evidence="5">
    <location>
        <begin position="20"/>
        <end position="564"/>
    </location>
</feature>
<name>A0A1B6MHH8_9HEMI</name>
<evidence type="ECO:0000256" key="1">
    <source>
        <dbReference type="ARBA" id="ARBA00005964"/>
    </source>
</evidence>
<dbReference type="AlphaFoldDB" id="A0A1B6MHH8"/>
<dbReference type="PROSITE" id="PS00122">
    <property type="entry name" value="CARBOXYLESTERASE_B_1"/>
    <property type="match status" value="1"/>
</dbReference>
<evidence type="ECO:0000256" key="5">
    <source>
        <dbReference type="RuleBase" id="RU361235"/>
    </source>
</evidence>
<dbReference type="PANTHER" id="PTHR11559">
    <property type="entry name" value="CARBOXYLESTERASE"/>
    <property type="match status" value="1"/>
</dbReference>
<dbReference type="Pfam" id="PF00135">
    <property type="entry name" value="COesterase"/>
    <property type="match status" value="1"/>
</dbReference>
<organism evidence="7">
    <name type="scientific">Graphocephala atropunctata</name>
    <dbReference type="NCBI Taxonomy" id="36148"/>
    <lineage>
        <taxon>Eukaryota</taxon>
        <taxon>Metazoa</taxon>
        <taxon>Ecdysozoa</taxon>
        <taxon>Arthropoda</taxon>
        <taxon>Hexapoda</taxon>
        <taxon>Insecta</taxon>
        <taxon>Pterygota</taxon>
        <taxon>Neoptera</taxon>
        <taxon>Paraneoptera</taxon>
        <taxon>Hemiptera</taxon>
        <taxon>Auchenorrhyncha</taxon>
        <taxon>Membracoidea</taxon>
        <taxon>Cicadellidae</taxon>
        <taxon>Cicadellinae</taxon>
        <taxon>Cicadellini</taxon>
        <taxon>Graphocephala</taxon>
    </lineage>
</organism>
<gene>
    <name evidence="7" type="ORF">g.23830</name>
</gene>
<dbReference type="InterPro" id="IPR019819">
    <property type="entry name" value="Carboxylesterase_B_CS"/>
</dbReference>
<evidence type="ECO:0000256" key="2">
    <source>
        <dbReference type="ARBA" id="ARBA00022487"/>
    </source>
</evidence>
<keyword evidence="5" id="KW-0732">Signal</keyword>
<keyword evidence="3 5" id="KW-0378">Hydrolase</keyword>
<sequence>MSHLYLVLLASLLLHVASAGLSPSVTIPQGSLVGTTLTTRGGREVSAFLGIPYAAPPTGHLRFKSPQPPLSWEGERDASKEGSECIQQVTFIPKLQDVIVGSEDCLFLNVFTPKAIEKDILPVMIYIHGGAFAGGSGDKVNYGPDLLLDRDVVLVTINYRLGPLGFLSTGDTVLPGNLGMKDQSAALQWVQHNIEHFGGNKNSVTIFGESAGGASVQLHVQSPLSKGLFHAAISQSGSSLGPCGFSNRARHKQLASKLAQLVDCPLQPSEKFRDCLMALPAENIVGVQKHFMIWDMDPVVLFTPAEEPEEVEDAFLTQDPWTLSTRSDIPWMIGLTSEDGAIKTTSLTQGDVEGKFQRLNDDLYSILPMSFMYQYTAQNPDKVTDAIKKFYFDEVDKITPDMTTALTKMFTDGWLSHGILESVRRHSGPVFVYYFAYNRSFSLCSVYYDNPWHPGVCHLDDLMYLFPMEKHAPNLVPDDPDYIMSTKMVELWTNFANKKIPALDDSEQFWQTKKGSTKDYLLISNNGFSIQQSLLAERDQFWQSLPFREKSPVEQGGKPFSDEL</sequence>
<evidence type="ECO:0000256" key="3">
    <source>
        <dbReference type="ARBA" id="ARBA00022801"/>
    </source>
</evidence>
<reference evidence="7" key="1">
    <citation type="submission" date="2015-11" db="EMBL/GenBank/DDBJ databases">
        <title>De novo transcriptome assembly of four potential Pierce s Disease insect vectors from Arizona vineyards.</title>
        <authorList>
            <person name="Tassone E.E."/>
        </authorList>
    </citation>
    <scope>NUCLEOTIDE SEQUENCE</scope>
</reference>
<protein>
    <recommendedName>
        <fullName evidence="5">Carboxylic ester hydrolase</fullName>
        <ecNumber evidence="5">3.1.1.-</ecNumber>
    </recommendedName>
</protein>
<keyword evidence="2" id="KW-0719">Serine esterase</keyword>
<dbReference type="EMBL" id="GEBQ01004611">
    <property type="protein sequence ID" value="JAT35366.1"/>
    <property type="molecule type" value="Transcribed_RNA"/>
</dbReference>
<feature type="signal peptide" evidence="5">
    <location>
        <begin position="1"/>
        <end position="19"/>
    </location>
</feature>
<comment type="similarity">
    <text evidence="1 5">Belongs to the type-B carboxylesterase/lipase family.</text>
</comment>
<proteinExistence type="inferred from homology"/>
<dbReference type="PROSITE" id="PS00941">
    <property type="entry name" value="CARBOXYLESTERASE_B_2"/>
    <property type="match status" value="1"/>
</dbReference>
<dbReference type="InterPro" id="IPR029058">
    <property type="entry name" value="AB_hydrolase_fold"/>
</dbReference>
<dbReference type="EC" id="3.1.1.-" evidence="5"/>
<dbReference type="SUPFAM" id="SSF53474">
    <property type="entry name" value="alpha/beta-Hydrolases"/>
    <property type="match status" value="1"/>
</dbReference>
<evidence type="ECO:0000259" key="6">
    <source>
        <dbReference type="Pfam" id="PF00135"/>
    </source>
</evidence>
<keyword evidence="4" id="KW-0325">Glycoprotein</keyword>
<dbReference type="InterPro" id="IPR050309">
    <property type="entry name" value="Type-B_Carboxylest/Lipase"/>
</dbReference>
<dbReference type="InterPro" id="IPR019826">
    <property type="entry name" value="Carboxylesterase_B_AS"/>
</dbReference>
<evidence type="ECO:0000313" key="7">
    <source>
        <dbReference type="EMBL" id="JAT35366.1"/>
    </source>
</evidence>
<dbReference type="InterPro" id="IPR002018">
    <property type="entry name" value="CarbesteraseB"/>
</dbReference>
<dbReference type="GO" id="GO:0052689">
    <property type="term" value="F:carboxylic ester hydrolase activity"/>
    <property type="evidence" value="ECO:0007669"/>
    <property type="project" value="UniProtKB-KW"/>
</dbReference>
<accession>A0A1B6MHH8</accession>
<feature type="domain" description="Carboxylesterase type B" evidence="6">
    <location>
        <begin position="22"/>
        <end position="542"/>
    </location>
</feature>
<evidence type="ECO:0000256" key="4">
    <source>
        <dbReference type="ARBA" id="ARBA00023180"/>
    </source>
</evidence>
<dbReference type="Gene3D" id="3.40.50.1820">
    <property type="entry name" value="alpha/beta hydrolase"/>
    <property type="match status" value="1"/>
</dbReference>